<evidence type="ECO:0000256" key="1">
    <source>
        <dbReference type="SAM" id="MobiDB-lite"/>
    </source>
</evidence>
<feature type="compositionally biased region" description="Basic residues" evidence="1">
    <location>
        <begin position="1096"/>
        <end position="1106"/>
    </location>
</feature>
<feature type="compositionally biased region" description="Low complexity" evidence="1">
    <location>
        <begin position="1107"/>
        <end position="1118"/>
    </location>
</feature>
<feature type="transmembrane region" description="Helical" evidence="2">
    <location>
        <begin position="882"/>
        <end position="901"/>
    </location>
</feature>
<keyword evidence="2" id="KW-0472">Membrane</keyword>
<evidence type="ECO:0000256" key="2">
    <source>
        <dbReference type="SAM" id="Phobius"/>
    </source>
</evidence>
<feature type="region of interest" description="Disordered" evidence="1">
    <location>
        <begin position="1051"/>
        <end position="1158"/>
    </location>
</feature>
<sequence length="1231" mass="136171">MTADEKDEALSAIISNLEKDPPRDTAAVVQFAGALNNLVKGNVSTSTLGLAVNASRQLLDTVIAGGDGIEVDDEAAADILDVLSTSASSNSSSPEVQLGAIETADSLGQAALKSTLPGGVRQVDSPTIQMAVGKSAKGKAVTKLELPRNSAAFDFPPELVDGDNDLKLRYSAVDPNTLGREPVLNTTSERSLSGVASMKLGNGEVSNLTKPIIFQMAMSEIPSPYQGDIQTRPTCRFFNTTTGNYSTDGCLTRPIFIPMGAAISWNPEYRVPLPGQPAESTPWTLTVTADNGTVFSCKTVVRNPPPVPGDITQAKFGAISFEGPECWWYIRPWNPSKIYPRGRNCFWDDWAQTFTGRDCVRDGTAMNCMCTHLTDFKISSIPLPQALSVEELLSVSPEDILANPYALILTMGLVGAMILFVALSQLWMSSSRNRLMGRLMSRDLAFQPDNEVLEDDNGNKRFRLADFKDKMWLWSIETELYPVLMDDLATYAALDDKDKRGFEYFPTTLAALCATVGLPIGRVVVSIPESRCLDMHPEDGTSVDTVVWRNQVIGTSMVMAFLSTRNIVPRQLLDEQLEKQRAYFRGCHALGFNALVMRWKTMLHSNLHVKDWYPRGCIWRLVWLQRRDGLWDLTEDFAKAIGAHPDPLMLPLKGADNKPGVETIKEQIPTELERLFPEEPAVAVHLWCTLLAKVYLESEPETFLGFTGLELDEHNTGILITVIAERSILWFMDKAVAKAGMEADRVAQLKAKLEEDACLVVKSFRNLRTARLQATIRLELKQSEKGESAGKKKGRQPAEPKAELSTKDRMMAFREIKQRATALEIRKMSGANEDYEPDAITKTLNLIKNFTGKAIRTACQNHQVFRIAVSTPTDIFSQRDRLMVFMTRLIVMLTVNIWFFYNRSFTCCVDQRVALSCAGGGGSPSEECLRTLREQILTPTGLNFTNVTSEAAPASSSCVWLDLNFKPPGFDCQNFPDSRLIFHTIMAAIYTSLMVLPVKILLQKIFTYSCGLYDGLWVASRPSIFAFGKKQGWSYWEKMHSKQLEDLMLGNQEPHCTDGEGDGATDKLRRPETPTGSAALDEADIRPAFKMVSSQRRNRSNLKPRSRTSSGSSQGQHTAGIGGSGTAPEPLPTPKQTRFSLPEGDGSDNRRESGAGGFMKRHHSLSAYLDKLAERQPDRAQHGLHHRHSSQNELASGESGGLDEIRENSVLRMRQPASRPMSRSSSRAAFF</sequence>
<feature type="compositionally biased region" description="Low complexity" evidence="1">
    <location>
        <begin position="1212"/>
        <end position="1231"/>
    </location>
</feature>
<evidence type="ECO:0008006" key="4">
    <source>
        <dbReference type="Google" id="ProtNLM"/>
    </source>
</evidence>
<dbReference type="AlphaFoldDB" id="A0A061RA56"/>
<protein>
    <recommendedName>
        <fullName evidence="4">GPS domain-containing protein</fullName>
    </recommendedName>
</protein>
<dbReference type="EMBL" id="GBEZ01016411">
    <property type="protein sequence ID" value="JAC69837.1"/>
    <property type="molecule type" value="Transcribed_RNA"/>
</dbReference>
<name>A0A061RA56_9CHLO</name>
<gene>
    <name evidence="3" type="ORF">TSPGSL018_5448</name>
</gene>
<feature type="region of interest" description="Disordered" evidence="1">
    <location>
        <begin position="783"/>
        <end position="804"/>
    </location>
</feature>
<feature type="transmembrane region" description="Helical" evidence="2">
    <location>
        <begin position="405"/>
        <end position="428"/>
    </location>
</feature>
<keyword evidence="2" id="KW-1133">Transmembrane helix</keyword>
<accession>A0A061RA56</accession>
<organism evidence="3">
    <name type="scientific">Tetraselmis sp. GSL018</name>
    <dbReference type="NCBI Taxonomy" id="582737"/>
    <lineage>
        <taxon>Eukaryota</taxon>
        <taxon>Viridiplantae</taxon>
        <taxon>Chlorophyta</taxon>
        <taxon>core chlorophytes</taxon>
        <taxon>Chlorodendrophyceae</taxon>
        <taxon>Chlorodendrales</taxon>
        <taxon>Chlorodendraceae</taxon>
        <taxon>Tetraselmis</taxon>
    </lineage>
</organism>
<feature type="transmembrane region" description="Helical" evidence="2">
    <location>
        <begin position="980"/>
        <end position="1002"/>
    </location>
</feature>
<feature type="region of interest" description="Disordered" evidence="1">
    <location>
        <begin position="1178"/>
        <end position="1231"/>
    </location>
</feature>
<evidence type="ECO:0000313" key="3">
    <source>
        <dbReference type="EMBL" id="JAC69837.1"/>
    </source>
</evidence>
<keyword evidence="2" id="KW-0812">Transmembrane</keyword>
<reference evidence="3" key="1">
    <citation type="submission" date="2014-05" db="EMBL/GenBank/DDBJ databases">
        <title>The transcriptome of the halophilic microalga Tetraselmis sp. GSL018 isolated from the Great Salt Lake, Utah.</title>
        <authorList>
            <person name="Jinkerson R.E."/>
            <person name="D'Adamo S."/>
            <person name="Posewitz M.C."/>
        </authorList>
    </citation>
    <scope>NUCLEOTIDE SEQUENCE</scope>
    <source>
        <strain evidence="3">GSL018</strain>
    </source>
</reference>
<proteinExistence type="predicted"/>